<name>A0A4Y8AHN2_9SPHI</name>
<evidence type="ECO:0000313" key="2">
    <source>
        <dbReference type="EMBL" id="TEW67639.1"/>
    </source>
</evidence>
<dbReference type="Proteomes" id="UP000583101">
    <property type="component" value="Unassembled WGS sequence"/>
</dbReference>
<sequence length="89" mass="9329">MTATTLKAADGKTHFPYLPAIVKCFQNPDYLKQMVADPIGTLKSDGIAVDDGVGIKITMDGTSAGGNMTIYVTNAGVNWHGQVNLSLSA</sequence>
<dbReference type="EMBL" id="SNQG01000002">
    <property type="protein sequence ID" value="TEW67639.1"/>
    <property type="molecule type" value="Genomic_DNA"/>
</dbReference>
<proteinExistence type="predicted"/>
<keyword evidence="4" id="KW-1185">Reference proteome</keyword>
<evidence type="ECO:0000313" key="4">
    <source>
        <dbReference type="Proteomes" id="UP000583101"/>
    </source>
</evidence>
<organism evidence="2 3">
    <name type="scientific">Mucilaginibacter phyllosphaerae</name>
    <dbReference type="NCBI Taxonomy" id="1812349"/>
    <lineage>
        <taxon>Bacteria</taxon>
        <taxon>Pseudomonadati</taxon>
        <taxon>Bacteroidota</taxon>
        <taxon>Sphingobacteriia</taxon>
        <taxon>Sphingobacteriales</taxon>
        <taxon>Sphingobacteriaceae</taxon>
        <taxon>Mucilaginibacter</taxon>
    </lineage>
</organism>
<reference evidence="2" key="2">
    <citation type="submission" date="2019-03" db="EMBL/GenBank/DDBJ databases">
        <authorList>
            <person name="Yan Y.-Q."/>
            <person name="Du Z.-J."/>
        </authorList>
    </citation>
    <scope>NUCLEOTIDE SEQUENCE</scope>
    <source>
        <strain evidence="2">PP-F2FG21</strain>
    </source>
</reference>
<gene>
    <name evidence="2" type="ORF">E2R65_06520</name>
    <name evidence="1" type="ORF">GGR35_001317</name>
</gene>
<reference evidence="1 4" key="3">
    <citation type="submission" date="2020-08" db="EMBL/GenBank/DDBJ databases">
        <title>Genomic Encyclopedia of Type Strains, Phase IV (KMG-IV): sequencing the most valuable type-strain genomes for metagenomic binning, comparative biology and taxonomic classification.</title>
        <authorList>
            <person name="Goeker M."/>
        </authorList>
    </citation>
    <scope>NUCLEOTIDE SEQUENCE [LARGE SCALE GENOMIC DNA]</scope>
    <source>
        <strain evidence="1 4">DSM 100995</strain>
    </source>
</reference>
<dbReference type="EMBL" id="JACIEG010000002">
    <property type="protein sequence ID" value="MBB3968725.1"/>
    <property type="molecule type" value="Genomic_DNA"/>
</dbReference>
<dbReference type="AlphaFoldDB" id="A0A4Y8AHN2"/>
<dbReference type="Proteomes" id="UP000297248">
    <property type="component" value="Unassembled WGS sequence"/>
</dbReference>
<dbReference type="RefSeq" id="WP_134335676.1">
    <property type="nucleotide sequence ID" value="NZ_BMCZ01000004.1"/>
</dbReference>
<comment type="caution">
    <text evidence="2">The sequence shown here is derived from an EMBL/GenBank/DDBJ whole genome shotgun (WGS) entry which is preliminary data.</text>
</comment>
<reference evidence="2 3" key="1">
    <citation type="journal article" date="2016" name="Int. J. Syst. Evol. Microbiol.">
        <title>Proposal of Mucilaginibacter phyllosphaerae sp. nov. isolated from the phyllosphere of Galium album.</title>
        <authorList>
            <person name="Aydogan E.L."/>
            <person name="Busse H.J."/>
            <person name="Moser G."/>
            <person name="Muller C."/>
            <person name="Kampfer P."/>
            <person name="Glaeser S.P."/>
        </authorList>
    </citation>
    <scope>NUCLEOTIDE SEQUENCE [LARGE SCALE GENOMIC DNA]</scope>
    <source>
        <strain evidence="2 3">PP-F2FG21</strain>
    </source>
</reference>
<accession>A0A4Y8AHN2</accession>
<protein>
    <submittedName>
        <fullName evidence="2">Uncharacterized protein</fullName>
    </submittedName>
</protein>
<evidence type="ECO:0000313" key="3">
    <source>
        <dbReference type="Proteomes" id="UP000297248"/>
    </source>
</evidence>
<dbReference type="OrthoDB" id="1494141at2"/>
<evidence type="ECO:0000313" key="1">
    <source>
        <dbReference type="EMBL" id="MBB3968725.1"/>
    </source>
</evidence>